<sequence>MEIQIKDQRYNPKIEKNHRQMITFSTALGILRQQLARNIGEERIKGFLVRFGWEMGVNDAKQALKSGSSLESLIKQGPIIHMNNRHIRGFTHECTVELDDEHNIVSLFGKGTWIDSYEAVEHIKRAGISDKQTCHTLIGYSSGFMSTICGQPVLAKEVKCIGKGDPECSWITRTKKDWESGMYEELHFYYETPIREELKYTYEQLLERQTFVTRLSDFQTKLTEEILNGSDLQTIVDMVYDMIQIPVMIEDMNFETITYAGLSEKSCLNLKADMDQYIQKEKHYLPFRKKTIKTANQERLITPIIVQKEVLGYCSFIYNDEKKHKPEEDYLLLDRFANAASLVLLNEKTRFESFERMKGNFLEQILGAQLPVKDIISRGKFAGLDLRKPYHIMVMKYRKTQLAELSVEEEFLLQEQILETAFRFFNRKKYPVLVGQREGNIILLMTKESNEKLMIPDIIKNFQNELKQKYPGVDFMTGISNQGDRIENASRHYEEASIALRLTMKKKIAEFHSLGIIGVLINSKNTSGIKMMAEEELGPLYNQKDPRSVELLKTLYIYLKNGGKLKQTMDDLKLSMSGLRHRIKRIEGLLEKDLRDSNEMNQLFLIIKSLVALGEIDFI</sequence>
<accession>A0A7W2AT63</accession>
<proteinExistence type="inferred from homology"/>
<dbReference type="Gene3D" id="1.10.10.2840">
    <property type="entry name" value="PucR C-terminal helix-turn-helix domain"/>
    <property type="match status" value="1"/>
</dbReference>
<dbReference type="SUPFAM" id="SSF111126">
    <property type="entry name" value="Ligand-binding domain in the NO signalling and Golgi transport"/>
    <property type="match status" value="1"/>
</dbReference>
<dbReference type="Pfam" id="PF13556">
    <property type="entry name" value="HTH_30"/>
    <property type="match status" value="1"/>
</dbReference>
<dbReference type="PANTHER" id="PTHR33744:SF1">
    <property type="entry name" value="DNA-BINDING TRANSCRIPTIONAL ACTIVATOR ADER"/>
    <property type="match status" value="1"/>
</dbReference>
<organism evidence="3 4">
    <name type="scientific">Thermoactinomyces mirandus</name>
    <dbReference type="NCBI Taxonomy" id="2756294"/>
    <lineage>
        <taxon>Bacteria</taxon>
        <taxon>Bacillati</taxon>
        <taxon>Bacillota</taxon>
        <taxon>Bacilli</taxon>
        <taxon>Bacillales</taxon>
        <taxon>Thermoactinomycetaceae</taxon>
        <taxon>Thermoactinomyces</taxon>
    </lineage>
</organism>
<dbReference type="EMBL" id="JACEOL010000052">
    <property type="protein sequence ID" value="MBA4603410.1"/>
    <property type="molecule type" value="Genomic_DNA"/>
</dbReference>
<dbReference type="AlphaFoldDB" id="A0A7W2AT63"/>
<name>A0A7W2AT63_9BACL</name>
<dbReference type="Pfam" id="PF06505">
    <property type="entry name" value="XylR_N"/>
    <property type="match status" value="1"/>
</dbReference>
<dbReference type="InterPro" id="IPR042070">
    <property type="entry name" value="PucR_C-HTH_sf"/>
</dbReference>
<evidence type="ECO:0000313" key="4">
    <source>
        <dbReference type="Proteomes" id="UP000538292"/>
    </source>
</evidence>
<dbReference type="InterPro" id="IPR024096">
    <property type="entry name" value="NO_sig/Golgi_transp_ligand-bd"/>
</dbReference>
<dbReference type="InterPro" id="IPR051448">
    <property type="entry name" value="CdaR-like_regulators"/>
</dbReference>
<dbReference type="PANTHER" id="PTHR33744">
    <property type="entry name" value="CARBOHYDRATE DIACID REGULATOR"/>
    <property type="match status" value="1"/>
</dbReference>
<evidence type="ECO:0000256" key="1">
    <source>
        <dbReference type="ARBA" id="ARBA00006754"/>
    </source>
</evidence>
<evidence type="ECO:0000313" key="3">
    <source>
        <dbReference type="EMBL" id="MBA4603410.1"/>
    </source>
</evidence>
<dbReference type="Gene3D" id="3.30.1380.20">
    <property type="entry name" value="Trafficking protein particle complex subunit 3"/>
    <property type="match status" value="1"/>
</dbReference>
<protein>
    <submittedName>
        <fullName evidence="3">XylR N-terminal domain-containing protein</fullName>
    </submittedName>
</protein>
<dbReference type="Pfam" id="PF17853">
    <property type="entry name" value="GGDEF_2"/>
    <property type="match status" value="1"/>
</dbReference>
<dbReference type="SMART" id="SM00989">
    <property type="entry name" value="V4R"/>
    <property type="match status" value="1"/>
</dbReference>
<dbReference type="RefSeq" id="WP_181741883.1">
    <property type="nucleotide sequence ID" value="NZ_JACEOL010000052.1"/>
</dbReference>
<evidence type="ECO:0000259" key="2">
    <source>
        <dbReference type="SMART" id="SM00989"/>
    </source>
</evidence>
<feature type="domain" description="4-vinyl reductase 4VR" evidence="2">
    <location>
        <begin position="112"/>
        <end position="174"/>
    </location>
</feature>
<dbReference type="InterPro" id="IPR025736">
    <property type="entry name" value="PucR_C-HTH_dom"/>
</dbReference>
<gene>
    <name evidence="3" type="ORF">H2C83_14040</name>
</gene>
<dbReference type="Proteomes" id="UP000538292">
    <property type="component" value="Unassembled WGS sequence"/>
</dbReference>
<dbReference type="InterPro" id="IPR041522">
    <property type="entry name" value="CdaR_GGDEF"/>
</dbReference>
<comment type="caution">
    <text evidence="3">The sequence shown here is derived from an EMBL/GenBank/DDBJ whole genome shotgun (WGS) entry which is preliminary data.</text>
</comment>
<reference evidence="3 4" key="1">
    <citation type="submission" date="2020-07" db="EMBL/GenBank/DDBJ databases">
        <title>Thermoactinomyces phylogeny.</title>
        <authorList>
            <person name="Dunlap C."/>
        </authorList>
    </citation>
    <scope>NUCLEOTIDE SEQUENCE [LARGE SCALE GENOMIC DNA]</scope>
    <source>
        <strain evidence="3 4">AMNI-1</strain>
    </source>
</reference>
<dbReference type="InterPro" id="IPR010523">
    <property type="entry name" value="XylR_N"/>
</dbReference>
<keyword evidence="4" id="KW-1185">Reference proteome</keyword>
<dbReference type="InterPro" id="IPR004096">
    <property type="entry name" value="V4R"/>
</dbReference>
<comment type="similarity">
    <text evidence="1">Belongs to the CdaR family.</text>
</comment>